<name>A0AAD9V1D1_ACRCE</name>
<reference evidence="1" key="1">
    <citation type="journal article" date="2023" name="G3 (Bethesda)">
        <title>Whole genome assembly and annotation of the endangered Caribbean coral Acropora cervicornis.</title>
        <authorList>
            <person name="Selwyn J.D."/>
            <person name="Vollmer S.V."/>
        </authorList>
    </citation>
    <scope>NUCLEOTIDE SEQUENCE</scope>
    <source>
        <strain evidence="1">K2</strain>
    </source>
</reference>
<proteinExistence type="predicted"/>
<sequence>MGEILQGQDPNGLFSKRSSSNILSDPRILEHLRIVAEEAQSSEKDQDEESEMQNTKRELGLKIAAYNKGLQHGAFRLILKEDLSFEGALRFYFEDGREELTKALRISNKTLVSELLPTLAEKFKPDLLNSSVEKKAKLYEVYEEGNVCAILKNILS</sequence>
<comment type="caution">
    <text evidence="1">The sequence shown here is derived from an EMBL/GenBank/DDBJ whole genome shotgun (WGS) entry which is preliminary data.</text>
</comment>
<organism evidence="1 2">
    <name type="scientific">Acropora cervicornis</name>
    <name type="common">Staghorn coral</name>
    <dbReference type="NCBI Taxonomy" id="6130"/>
    <lineage>
        <taxon>Eukaryota</taxon>
        <taxon>Metazoa</taxon>
        <taxon>Cnidaria</taxon>
        <taxon>Anthozoa</taxon>
        <taxon>Hexacorallia</taxon>
        <taxon>Scleractinia</taxon>
        <taxon>Astrocoeniina</taxon>
        <taxon>Acroporidae</taxon>
        <taxon>Acropora</taxon>
    </lineage>
</organism>
<dbReference type="Proteomes" id="UP001249851">
    <property type="component" value="Unassembled WGS sequence"/>
</dbReference>
<keyword evidence="2" id="KW-1185">Reference proteome</keyword>
<evidence type="ECO:0000313" key="1">
    <source>
        <dbReference type="EMBL" id="KAK2557180.1"/>
    </source>
</evidence>
<dbReference type="EMBL" id="JARQWQ010000051">
    <property type="protein sequence ID" value="KAK2557180.1"/>
    <property type="molecule type" value="Genomic_DNA"/>
</dbReference>
<dbReference type="AlphaFoldDB" id="A0AAD9V1D1"/>
<protein>
    <submittedName>
        <fullName evidence="1">Afadin</fullName>
    </submittedName>
</protein>
<gene>
    <name evidence="1" type="ORF">P5673_020661</name>
</gene>
<accession>A0AAD9V1D1</accession>
<evidence type="ECO:0000313" key="2">
    <source>
        <dbReference type="Proteomes" id="UP001249851"/>
    </source>
</evidence>
<reference evidence="1" key="2">
    <citation type="journal article" date="2023" name="Science">
        <title>Genomic signatures of disease resistance in endangered staghorn corals.</title>
        <authorList>
            <person name="Vollmer S.V."/>
            <person name="Selwyn J.D."/>
            <person name="Despard B.A."/>
            <person name="Roesel C.L."/>
        </authorList>
    </citation>
    <scope>NUCLEOTIDE SEQUENCE</scope>
    <source>
        <strain evidence="1">K2</strain>
    </source>
</reference>